<dbReference type="Pfam" id="PF01928">
    <property type="entry name" value="CYTH"/>
    <property type="match status" value="1"/>
</dbReference>
<dbReference type="CDD" id="cd07762">
    <property type="entry name" value="CYTH-like_Pase_1"/>
    <property type="match status" value="1"/>
</dbReference>
<dbReference type="InterPro" id="IPR023577">
    <property type="entry name" value="CYTH_domain"/>
</dbReference>
<dbReference type="Proteomes" id="UP001179647">
    <property type="component" value="Chromosome"/>
</dbReference>
<reference evidence="2" key="1">
    <citation type="submission" date="2022-10" db="EMBL/GenBank/DDBJ databases">
        <title>Vagococcus sp. isolated from poultry meat.</title>
        <authorList>
            <person name="Johansson P."/>
            <person name="Bjorkroth J."/>
        </authorList>
    </citation>
    <scope>NUCLEOTIDE SEQUENCE</scope>
    <source>
        <strain evidence="2">STAA11</strain>
    </source>
</reference>
<dbReference type="InterPro" id="IPR009195">
    <property type="entry name" value="Uncharacterised_YjbK"/>
</dbReference>
<dbReference type="PROSITE" id="PS51707">
    <property type="entry name" value="CYTH"/>
    <property type="match status" value="1"/>
</dbReference>
<dbReference type="PIRSF" id="PIRSF012526">
    <property type="entry name" value="CYTH_UCP012526"/>
    <property type="match status" value="1"/>
</dbReference>
<feature type="domain" description="CYTH" evidence="1">
    <location>
        <begin position="4"/>
        <end position="196"/>
    </location>
</feature>
<name>A0AAF0CVN0_9ENTE</name>
<dbReference type="AlphaFoldDB" id="A0AAF0CVN0"/>
<dbReference type="SMART" id="SM01118">
    <property type="entry name" value="CYTH"/>
    <property type="match status" value="1"/>
</dbReference>
<accession>A0AAF0CVN0</accession>
<proteinExistence type="predicted"/>
<dbReference type="KEGG" id="vie:OL234_01965"/>
<protein>
    <submittedName>
        <fullName evidence="2">CYTH domain-containing protein</fullName>
    </submittedName>
</protein>
<gene>
    <name evidence="2" type="ORF">OL234_01965</name>
</gene>
<dbReference type="Gene3D" id="2.40.320.10">
    <property type="entry name" value="Hypothetical Protein Pfu-838710-001"/>
    <property type="match status" value="1"/>
</dbReference>
<dbReference type="PANTHER" id="PTHR34948">
    <property type="entry name" value="OS08G0299200 PROTEIN"/>
    <property type="match status" value="1"/>
</dbReference>
<evidence type="ECO:0000259" key="1">
    <source>
        <dbReference type="PROSITE" id="PS51707"/>
    </source>
</evidence>
<keyword evidence="3" id="KW-1185">Reference proteome</keyword>
<dbReference type="EMBL" id="CP110232">
    <property type="protein sequence ID" value="WEG73699.1"/>
    <property type="molecule type" value="Genomic_DNA"/>
</dbReference>
<evidence type="ECO:0000313" key="3">
    <source>
        <dbReference type="Proteomes" id="UP001179647"/>
    </source>
</evidence>
<dbReference type="RefSeq" id="WP_275469499.1">
    <property type="nucleotide sequence ID" value="NZ_CP110232.1"/>
</dbReference>
<dbReference type="PANTHER" id="PTHR34948:SF2">
    <property type="entry name" value="TRIPHOSPHATE TUNNEL METALLOENZYME 3"/>
    <property type="match status" value="1"/>
</dbReference>
<evidence type="ECO:0000313" key="2">
    <source>
        <dbReference type="EMBL" id="WEG73699.1"/>
    </source>
</evidence>
<organism evidence="2 3">
    <name type="scientific">Vagococcus intermedius</name>
    <dbReference type="NCBI Taxonomy" id="2991418"/>
    <lineage>
        <taxon>Bacteria</taxon>
        <taxon>Bacillati</taxon>
        <taxon>Bacillota</taxon>
        <taxon>Bacilli</taxon>
        <taxon>Lactobacillales</taxon>
        <taxon>Enterococcaceae</taxon>
        <taxon>Vagococcus</taxon>
    </lineage>
</organism>
<dbReference type="SUPFAM" id="SSF55154">
    <property type="entry name" value="CYTH-like phosphatases"/>
    <property type="match status" value="1"/>
</dbReference>
<sequence length="196" mass="22401">MSQEVEIEFKTRLTSKQYAKLMTDYNLTEQDCFTQTNNYFDTPDHLLKKQKMGLRIRLLPTEAELTLKSPLVTGYGLLETTDKLTLTEAKDLIDEDNILLTGNVATYLKDLGIDPIKLTSFGQLTTKRAEVALTPDNLLVLDESWYHGQHDFELEMEVKNAESGKAFFVNFLNRHGIPYSPTKNKIERTFAAKMAE</sequence>
<dbReference type="InterPro" id="IPR033469">
    <property type="entry name" value="CYTH-like_dom_sf"/>
</dbReference>